<dbReference type="Proteomes" id="UP000191905">
    <property type="component" value="Unassembled WGS sequence"/>
</dbReference>
<keyword evidence="3" id="KW-1185">Reference proteome</keyword>
<evidence type="ECO:0000259" key="1">
    <source>
        <dbReference type="Pfam" id="PF21866"/>
    </source>
</evidence>
<comment type="caution">
    <text evidence="2">The sequence shown here is derived from an EMBL/GenBank/DDBJ whole genome shotgun (WGS) entry which is preliminary data.</text>
</comment>
<name>A0A1V8RJK7_9HYPH</name>
<feature type="domain" description="DUF6915" evidence="1">
    <location>
        <begin position="1"/>
        <end position="102"/>
    </location>
</feature>
<protein>
    <recommendedName>
        <fullName evidence="1">DUF6915 domain-containing protein</fullName>
    </recommendedName>
</protein>
<dbReference type="AlphaFoldDB" id="A0A1V8RJK7"/>
<dbReference type="RefSeq" id="WP_080921708.1">
    <property type="nucleotide sequence ID" value="NZ_MDET01000059.1"/>
</dbReference>
<dbReference type="STRING" id="1873176.BFN67_08845"/>
<gene>
    <name evidence="2" type="ORF">BFN67_08845</name>
</gene>
<dbReference type="Pfam" id="PF21866">
    <property type="entry name" value="DUF6915"/>
    <property type="match status" value="2"/>
</dbReference>
<feature type="domain" description="DUF6915" evidence="1">
    <location>
        <begin position="112"/>
        <end position="208"/>
    </location>
</feature>
<dbReference type="OrthoDB" id="68427at2"/>
<proteinExistence type="predicted"/>
<evidence type="ECO:0000313" key="2">
    <source>
        <dbReference type="EMBL" id="OQM73395.1"/>
    </source>
</evidence>
<dbReference type="EMBL" id="MDET01000059">
    <property type="protein sequence ID" value="OQM73395.1"/>
    <property type="molecule type" value="Genomic_DNA"/>
</dbReference>
<evidence type="ECO:0000313" key="3">
    <source>
        <dbReference type="Proteomes" id="UP000191905"/>
    </source>
</evidence>
<dbReference type="InterPro" id="IPR054061">
    <property type="entry name" value="DUF6915"/>
</dbReference>
<sequence length="220" mass="24549">MHPYDHARSSAKIHGGCWSDYCQFHAWFDASKSLLCRFTHRALRHHIEGVGEAVAIFGPSVLNCDGMQVSTEQLGIQHLEEDCTHPPEATVWLIDFDMPDWLPTAEPDSAELAEASSARFGGTVDAYLGLHAWFLETRNWSAGPEHLVFRHHAFGIFEAEARFGPMIALGDGKAVPTRVVAERHVQGVLGRVPPASEFLRRIKAERWMLQATSPRKLGLD</sequence>
<accession>A0A1V8RJK7</accession>
<reference evidence="2 3" key="1">
    <citation type="journal article" date="2016" name="Int. J. Syst. Evol. Microbiol.">
        <title>Pseudaminobacter manganicus sp. nov., isolated from sludge of a manganese mine.</title>
        <authorList>
            <person name="Li J."/>
            <person name="Huang J."/>
            <person name="Liao S."/>
            <person name="Wang G."/>
        </authorList>
    </citation>
    <scope>NUCLEOTIDE SEQUENCE [LARGE SCALE GENOMIC DNA]</scope>
    <source>
        <strain evidence="2 3">JH-7</strain>
    </source>
</reference>
<organism evidence="2 3">
    <name type="scientific">Manganibacter manganicus</name>
    <dbReference type="NCBI Taxonomy" id="1873176"/>
    <lineage>
        <taxon>Bacteria</taxon>
        <taxon>Pseudomonadati</taxon>
        <taxon>Pseudomonadota</taxon>
        <taxon>Alphaproteobacteria</taxon>
        <taxon>Hyphomicrobiales</taxon>
        <taxon>Phyllobacteriaceae</taxon>
        <taxon>Manganibacter</taxon>
    </lineage>
</organism>